<dbReference type="InterPro" id="IPR006311">
    <property type="entry name" value="TAT_signal"/>
</dbReference>
<evidence type="ECO:0000256" key="3">
    <source>
        <dbReference type="ARBA" id="ARBA00022764"/>
    </source>
</evidence>
<keyword evidence="5" id="KW-1185">Reference proteome</keyword>
<name>A0ABT7KIX7_9HYPH</name>
<accession>A0ABT7KIX7</accession>
<dbReference type="PANTHER" id="PTHR43649">
    <property type="entry name" value="ARABINOSE-BINDING PROTEIN-RELATED"/>
    <property type="match status" value="1"/>
</dbReference>
<evidence type="ECO:0000313" key="4">
    <source>
        <dbReference type="EMBL" id="MDL2408597.1"/>
    </source>
</evidence>
<evidence type="ECO:0000313" key="5">
    <source>
        <dbReference type="Proteomes" id="UP001172630"/>
    </source>
</evidence>
<dbReference type="EMBL" id="JARFYN010000036">
    <property type="protein sequence ID" value="MDL2408597.1"/>
    <property type="molecule type" value="Genomic_DNA"/>
</dbReference>
<organism evidence="4 5">
    <name type="scientific">Rhizobium calliandrae</name>
    <dbReference type="NCBI Taxonomy" id="1312182"/>
    <lineage>
        <taxon>Bacteria</taxon>
        <taxon>Pseudomonadati</taxon>
        <taxon>Pseudomonadota</taxon>
        <taxon>Alphaproteobacteria</taxon>
        <taxon>Hyphomicrobiales</taxon>
        <taxon>Rhizobiaceae</taxon>
        <taxon>Rhizobium/Agrobacterium group</taxon>
        <taxon>Rhizobium</taxon>
    </lineage>
</organism>
<proteinExistence type="inferred from homology"/>
<comment type="subcellular location">
    <subcellularLocation>
        <location evidence="1">Periplasm</location>
    </subcellularLocation>
</comment>
<keyword evidence="3" id="KW-0574">Periplasm</keyword>
<comment type="caution">
    <text evidence="4">The sequence shown here is derived from an EMBL/GenBank/DDBJ whole genome shotgun (WGS) entry which is preliminary data.</text>
</comment>
<reference evidence="4" key="1">
    <citation type="submission" date="2023-06" db="EMBL/GenBank/DDBJ databases">
        <title>Phylogenetic Diversity of Rhizobium strains.</title>
        <authorList>
            <person name="Moura F.T."/>
            <person name="Helene L.C.F."/>
            <person name="Hungria M."/>
        </authorList>
    </citation>
    <scope>NUCLEOTIDE SEQUENCE</scope>
    <source>
        <strain evidence="4">CCGE524</strain>
    </source>
</reference>
<dbReference type="Proteomes" id="UP001172630">
    <property type="component" value="Unassembled WGS sequence"/>
</dbReference>
<comment type="similarity">
    <text evidence="2">Belongs to the bacterial solute-binding protein 1 family.</text>
</comment>
<sequence>MSLTRRHFLAGAALAGPVLAFRGADASQERLRLVADTPALYRDIFALAFSRLASVDPGLGVDVSWTQDYTQTLQQSLRDKLIGQAPDIALHAHNNIAMLARRGAIAPLDSLAGTSDAEMRSTIGAVGGRHYGVPFSLSVPVVYLNCNLIGRRENLPTTWDEILSSAASADAASGGAFFNYATDGSWTFMALIESLGGRILDAEGTGIAFDSAEGLEAMEILSSFAKVRKGETLTASQAREAFASGALGIHIDTTSRLRFFEQQAKGKFDLSVTPFPLKKSPAARIPPSGGSLAIMATDHDRQAKAYALLRSLLSAEVQSQVLSKTGFIPGLATFEGEKSLDAELAASSHFSAIAPTLAVLGPWVSFPVDNPARVDRAVQDALNAQAALQSTPRQTLDRIVAAARQG</sequence>
<protein>
    <submittedName>
        <fullName evidence="4">Extracellular solute-binding protein</fullName>
    </submittedName>
</protein>
<dbReference type="PANTHER" id="PTHR43649:SF12">
    <property type="entry name" value="DIACETYLCHITOBIOSE BINDING PROTEIN DASA"/>
    <property type="match status" value="1"/>
</dbReference>
<gene>
    <name evidence="4" type="ORF">PY650_23710</name>
</gene>
<dbReference type="Gene3D" id="3.40.190.10">
    <property type="entry name" value="Periplasmic binding protein-like II"/>
    <property type="match status" value="1"/>
</dbReference>
<evidence type="ECO:0000256" key="2">
    <source>
        <dbReference type="ARBA" id="ARBA00008520"/>
    </source>
</evidence>
<dbReference type="InterPro" id="IPR050490">
    <property type="entry name" value="Bact_solute-bd_prot1"/>
</dbReference>
<dbReference type="RefSeq" id="WP_285882038.1">
    <property type="nucleotide sequence ID" value="NZ_JARFYN010000036.1"/>
</dbReference>
<evidence type="ECO:0000256" key="1">
    <source>
        <dbReference type="ARBA" id="ARBA00004418"/>
    </source>
</evidence>
<dbReference type="Pfam" id="PF01547">
    <property type="entry name" value="SBP_bac_1"/>
    <property type="match status" value="1"/>
</dbReference>
<dbReference type="PROSITE" id="PS51318">
    <property type="entry name" value="TAT"/>
    <property type="match status" value="1"/>
</dbReference>
<dbReference type="SUPFAM" id="SSF53850">
    <property type="entry name" value="Periplasmic binding protein-like II"/>
    <property type="match status" value="1"/>
</dbReference>
<dbReference type="InterPro" id="IPR006059">
    <property type="entry name" value="SBP"/>
</dbReference>